<name>A0ABQ9XDU6_9EUKA</name>
<proteinExistence type="predicted"/>
<sequence length="316" mass="35956">MEPNPHSNQYLPSSSFNRDATPLFQRIEPDTITTVQQVSPPFMSLVDFVKEDNTLDDTATEQACAILKMLGLYQLVPARDGSWSGFAESFVLLLTSSNETLVKAILSLLKHVLRLMDAGEDRFFFLETGFFQLLPQSFYEQEVHLSSKHGLHLMQIVASLLYDLIPSSIRRTCEHRQLSTSTFENIFVDKFLRPINPFLVLVGNNRRQITDCPDSQAFPQFLGMIVKCSPYLQQTTRFVHYDLLESVNIIFMAWQKEDSTVQQRGKLNMAKLREEGLSDEIELYIRCSSYDVIKSSEVFLGAKLIHNLGGNAPFLG</sequence>
<accession>A0ABQ9XDU6</accession>
<reference evidence="1 2" key="1">
    <citation type="journal article" date="2022" name="bioRxiv">
        <title>Genomics of Preaxostyla Flagellates Illuminates Evolutionary Transitions and the Path Towards Mitochondrial Loss.</title>
        <authorList>
            <person name="Novak L.V.F."/>
            <person name="Treitli S.C."/>
            <person name="Pyrih J."/>
            <person name="Halakuc P."/>
            <person name="Pipaliya S.V."/>
            <person name="Vacek V."/>
            <person name="Brzon O."/>
            <person name="Soukal P."/>
            <person name="Eme L."/>
            <person name="Dacks J.B."/>
            <person name="Karnkowska A."/>
            <person name="Elias M."/>
            <person name="Hampl V."/>
        </authorList>
    </citation>
    <scope>NUCLEOTIDE SEQUENCE [LARGE SCALE GENOMIC DNA]</scope>
    <source>
        <strain evidence="1">NAU3</strain>
        <tissue evidence="1">Gut</tissue>
    </source>
</reference>
<gene>
    <name evidence="1" type="ORF">BLNAU_14452</name>
</gene>
<comment type="caution">
    <text evidence="1">The sequence shown here is derived from an EMBL/GenBank/DDBJ whole genome shotgun (WGS) entry which is preliminary data.</text>
</comment>
<dbReference type="Proteomes" id="UP001281761">
    <property type="component" value="Unassembled WGS sequence"/>
</dbReference>
<keyword evidence="2" id="KW-1185">Reference proteome</keyword>
<evidence type="ECO:0000313" key="2">
    <source>
        <dbReference type="Proteomes" id="UP001281761"/>
    </source>
</evidence>
<protein>
    <submittedName>
        <fullName evidence="1">Uncharacterized protein</fullName>
    </submittedName>
</protein>
<organism evidence="1 2">
    <name type="scientific">Blattamonas nauphoetae</name>
    <dbReference type="NCBI Taxonomy" id="2049346"/>
    <lineage>
        <taxon>Eukaryota</taxon>
        <taxon>Metamonada</taxon>
        <taxon>Preaxostyla</taxon>
        <taxon>Oxymonadida</taxon>
        <taxon>Blattamonas</taxon>
    </lineage>
</organism>
<evidence type="ECO:0000313" key="1">
    <source>
        <dbReference type="EMBL" id="KAK2950646.1"/>
    </source>
</evidence>
<dbReference type="EMBL" id="JARBJD010000132">
    <property type="protein sequence ID" value="KAK2950646.1"/>
    <property type="molecule type" value="Genomic_DNA"/>
</dbReference>